<dbReference type="Gene3D" id="3.30.70.330">
    <property type="match status" value="1"/>
</dbReference>
<organism evidence="4 13">
    <name type="scientific">Rotaria magnacalcarata</name>
    <dbReference type="NCBI Taxonomy" id="392030"/>
    <lineage>
        <taxon>Eukaryota</taxon>
        <taxon>Metazoa</taxon>
        <taxon>Spiralia</taxon>
        <taxon>Gnathifera</taxon>
        <taxon>Rotifera</taxon>
        <taxon>Eurotatoria</taxon>
        <taxon>Bdelloidea</taxon>
        <taxon>Philodinida</taxon>
        <taxon>Philodinidae</taxon>
        <taxon>Rotaria</taxon>
    </lineage>
</organism>
<dbReference type="Proteomes" id="UP000663834">
    <property type="component" value="Unassembled WGS sequence"/>
</dbReference>
<proteinExistence type="predicted"/>
<evidence type="ECO:0000313" key="13">
    <source>
        <dbReference type="Proteomes" id="UP000663834"/>
    </source>
</evidence>
<dbReference type="EMBL" id="CAJNOW010016148">
    <property type="protein sequence ID" value="CAF1648058.1"/>
    <property type="molecule type" value="Genomic_DNA"/>
</dbReference>
<dbReference type="Proteomes" id="UP000663887">
    <property type="component" value="Unassembled WGS sequence"/>
</dbReference>
<evidence type="ECO:0000313" key="11">
    <source>
        <dbReference type="EMBL" id="CAF3814156.1"/>
    </source>
</evidence>
<protein>
    <recommendedName>
        <fullName evidence="2">RRM domain-containing protein</fullName>
    </recommendedName>
</protein>
<dbReference type="SUPFAM" id="SSF54928">
    <property type="entry name" value="RNA-binding domain, RBD"/>
    <property type="match status" value="1"/>
</dbReference>
<dbReference type="Proteomes" id="UP000676336">
    <property type="component" value="Unassembled WGS sequence"/>
</dbReference>
<dbReference type="Proteomes" id="UP000663824">
    <property type="component" value="Unassembled WGS sequence"/>
</dbReference>
<evidence type="ECO:0000313" key="5">
    <source>
        <dbReference type="EMBL" id="CAF1929773.1"/>
    </source>
</evidence>
<keyword evidence="14" id="KW-1185">Reference proteome</keyword>
<dbReference type="OrthoDB" id="1099063at2759"/>
<dbReference type="AlphaFoldDB" id="A0A816ECL4"/>
<evidence type="ECO:0000313" key="14">
    <source>
        <dbReference type="Proteomes" id="UP000663866"/>
    </source>
</evidence>
<evidence type="ECO:0000313" key="6">
    <source>
        <dbReference type="EMBL" id="CAF2009631.1"/>
    </source>
</evidence>
<evidence type="ECO:0000256" key="1">
    <source>
        <dbReference type="PROSITE-ProRule" id="PRU00176"/>
    </source>
</evidence>
<dbReference type="InterPro" id="IPR035979">
    <property type="entry name" value="RBD_domain_sf"/>
</dbReference>
<feature type="domain" description="RRM" evidence="2">
    <location>
        <begin position="12"/>
        <end position="99"/>
    </location>
</feature>
<evidence type="ECO:0000313" key="10">
    <source>
        <dbReference type="EMBL" id="CAF3783857.1"/>
    </source>
</evidence>
<dbReference type="InterPro" id="IPR000504">
    <property type="entry name" value="RRM_dom"/>
</dbReference>
<dbReference type="EMBL" id="CAJNRG010001697">
    <property type="protein sequence ID" value="CAF2037575.1"/>
    <property type="molecule type" value="Genomic_DNA"/>
</dbReference>
<gene>
    <name evidence="8" type="ORF">BYL167_LOCUS124</name>
    <name evidence="3" type="ORF">CJN711_LOCUS15468</name>
    <name evidence="9" type="ORF">GIL414_LOCUS150</name>
    <name evidence="4" type="ORF">KQP761_LOCUS29400</name>
    <name evidence="5" type="ORF">MBJ925_LOCUS4007</name>
    <name evidence="11" type="ORF">OVN521_LOCUS4632</name>
    <name evidence="10" type="ORF">SMN809_LOCUS272</name>
    <name evidence="12" type="ORF">UXM345_LOCUS8080</name>
    <name evidence="6" type="ORF">WKI299_LOCUS5146</name>
    <name evidence="7" type="ORF">XDN619_LOCUS6130</name>
</gene>
<sequence>MPAYIDQSLKQFHLHVSNLPADINAQHITDVFQDFGIITKLYLKRRISKHSSISLPNPFVILVFERRESIDKIMSERPFFISDHQLFVRRCLPITRRYPYEIHLNTNKILVRIPRENHDEILPCDKIIMDYLKAAGGEILRLERFEEQTILVEFDDYDPVDICCLSRPHFIKNQLIEIEKCRDEEQARRRAQFRQKSHFVSLKVSSMLTASDVDIQPCNIISPTPTLNINEQVAKLRLTYDEMNNRLENEHEQLISSLKTEWEQIAKERIRLQRLTLDYKQEYDRLIEDNRHLKKLFSECL</sequence>
<evidence type="ECO:0000259" key="2">
    <source>
        <dbReference type="PROSITE" id="PS50102"/>
    </source>
</evidence>
<evidence type="ECO:0000313" key="8">
    <source>
        <dbReference type="EMBL" id="CAF3747100.1"/>
    </source>
</evidence>
<comment type="caution">
    <text evidence="4">The sequence shown here is derived from an EMBL/GenBank/DDBJ whole genome shotgun (WGS) entry which is preliminary data.</text>
</comment>
<evidence type="ECO:0000313" key="4">
    <source>
        <dbReference type="EMBL" id="CAF1648058.1"/>
    </source>
</evidence>
<dbReference type="Proteomes" id="UP000681967">
    <property type="component" value="Unassembled WGS sequence"/>
</dbReference>
<dbReference type="EMBL" id="CAJNOV010007139">
    <property type="protein sequence ID" value="CAF1270820.1"/>
    <property type="molecule type" value="Genomic_DNA"/>
</dbReference>
<dbReference type="Proteomes" id="UP000663855">
    <property type="component" value="Unassembled WGS sequence"/>
</dbReference>
<evidence type="ECO:0000313" key="3">
    <source>
        <dbReference type="EMBL" id="CAF1270820.1"/>
    </source>
</evidence>
<evidence type="ECO:0000313" key="9">
    <source>
        <dbReference type="EMBL" id="CAF3783009.1"/>
    </source>
</evidence>
<keyword evidence="1" id="KW-0694">RNA-binding</keyword>
<evidence type="ECO:0000313" key="12">
    <source>
        <dbReference type="EMBL" id="CAF3855567.1"/>
    </source>
</evidence>
<dbReference type="EMBL" id="CAJOBJ010000013">
    <property type="protein sequence ID" value="CAF3783009.1"/>
    <property type="molecule type" value="Genomic_DNA"/>
</dbReference>
<dbReference type="EMBL" id="CAJOBI010000026">
    <property type="protein sequence ID" value="CAF3783857.1"/>
    <property type="molecule type" value="Genomic_DNA"/>
</dbReference>
<dbReference type="SMART" id="SM00360">
    <property type="entry name" value="RRM"/>
    <property type="match status" value="1"/>
</dbReference>
<dbReference type="EMBL" id="CAJNRE010000642">
    <property type="protein sequence ID" value="CAF1929773.1"/>
    <property type="molecule type" value="Genomic_DNA"/>
</dbReference>
<dbReference type="EMBL" id="CAJOBF010000695">
    <property type="protein sequence ID" value="CAF3855567.1"/>
    <property type="molecule type" value="Genomic_DNA"/>
</dbReference>
<dbReference type="EMBL" id="CAJOBH010000009">
    <property type="protein sequence ID" value="CAF3747100.1"/>
    <property type="molecule type" value="Genomic_DNA"/>
</dbReference>
<dbReference type="Proteomes" id="UP000681720">
    <property type="component" value="Unassembled WGS sequence"/>
</dbReference>
<dbReference type="InterPro" id="IPR012677">
    <property type="entry name" value="Nucleotide-bd_a/b_plait_sf"/>
</dbReference>
<dbReference type="EMBL" id="CAJOBG010000435">
    <property type="protein sequence ID" value="CAF3814156.1"/>
    <property type="molecule type" value="Genomic_DNA"/>
</dbReference>
<dbReference type="Proteomes" id="UP000663866">
    <property type="component" value="Unassembled WGS sequence"/>
</dbReference>
<evidence type="ECO:0000313" key="7">
    <source>
        <dbReference type="EMBL" id="CAF2037575.1"/>
    </source>
</evidence>
<dbReference type="EMBL" id="CAJNRF010001451">
    <property type="protein sequence ID" value="CAF2009631.1"/>
    <property type="molecule type" value="Genomic_DNA"/>
</dbReference>
<reference evidence="4" key="1">
    <citation type="submission" date="2021-02" db="EMBL/GenBank/DDBJ databases">
        <authorList>
            <person name="Nowell W R."/>
        </authorList>
    </citation>
    <scope>NUCLEOTIDE SEQUENCE</scope>
</reference>
<dbReference type="Proteomes" id="UP000663856">
    <property type="component" value="Unassembled WGS sequence"/>
</dbReference>
<dbReference type="GO" id="GO:0003723">
    <property type="term" value="F:RNA binding"/>
    <property type="evidence" value="ECO:0007669"/>
    <property type="project" value="UniProtKB-UniRule"/>
</dbReference>
<accession>A0A816ECL4</accession>
<dbReference type="PROSITE" id="PS50102">
    <property type="entry name" value="RRM"/>
    <property type="match status" value="1"/>
</dbReference>
<name>A0A816ECL4_9BILA</name>
<dbReference type="Proteomes" id="UP000663842">
    <property type="component" value="Unassembled WGS sequence"/>
</dbReference>